<keyword evidence="3" id="KW-1185">Reference proteome</keyword>
<evidence type="ECO:0000313" key="2">
    <source>
        <dbReference type="EMBL" id="WPY01163.1"/>
    </source>
</evidence>
<feature type="transmembrane region" description="Helical" evidence="1">
    <location>
        <begin position="75"/>
        <end position="92"/>
    </location>
</feature>
<name>A0ABZ0UW03_9RICK</name>
<feature type="transmembrane region" description="Helical" evidence="1">
    <location>
        <begin position="104"/>
        <end position="125"/>
    </location>
</feature>
<keyword evidence="1" id="KW-0812">Transmembrane</keyword>
<feature type="transmembrane region" description="Helical" evidence="1">
    <location>
        <begin position="15"/>
        <end position="36"/>
    </location>
</feature>
<organism evidence="2 3">
    <name type="scientific">Candidatus Trichorickettsia mobilis</name>
    <dbReference type="NCBI Taxonomy" id="1346319"/>
    <lineage>
        <taxon>Bacteria</taxon>
        <taxon>Pseudomonadati</taxon>
        <taxon>Pseudomonadota</taxon>
        <taxon>Alphaproteobacteria</taxon>
        <taxon>Rickettsiales</taxon>
        <taxon>Rickettsiaceae</taxon>
        <taxon>Rickettsieae</taxon>
        <taxon>Candidatus Trichorickettsia</taxon>
    </lineage>
</organism>
<sequence length="139" mass="17192">MKEDSKNSKYKEIRFFLFTTSVCIFYNIFTIKYFVINKIITWNVYLNLALSFLFEFFLLFDVYRNFFLRNIKQSKIFLLAAEITLLIQWYIIYTQHNPFLLSHFIKVFFFDILIVLFTWGILVWFERKRNKKTIIDRID</sequence>
<reference evidence="2 3" key="1">
    <citation type="submission" date="2022-10" db="EMBL/GenBank/DDBJ databases">
        <title>Host association and intracellularity evolved multiple times independently in the Rickettsiales.</title>
        <authorList>
            <person name="Castelli M."/>
            <person name="Nardi T."/>
            <person name="Gammuto L."/>
            <person name="Bellinzona G."/>
            <person name="Sabaneyeva E."/>
            <person name="Potekhin A."/>
            <person name="Serra V."/>
            <person name="Petroni G."/>
            <person name="Sassera D."/>
        </authorList>
    </citation>
    <scope>NUCLEOTIDE SEQUENCE [LARGE SCALE GENOMIC DNA]</scope>
    <source>
        <strain evidence="2 3">Kr 154-4</strain>
    </source>
</reference>
<evidence type="ECO:0000256" key="1">
    <source>
        <dbReference type="SAM" id="Phobius"/>
    </source>
</evidence>
<keyword evidence="1" id="KW-1133">Transmembrane helix</keyword>
<dbReference type="Proteomes" id="UP001326613">
    <property type="component" value="Chromosome"/>
</dbReference>
<accession>A0ABZ0UW03</accession>
<feature type="transmembrane region" description="Helical" evidence="1">
    <location>
        <begin position="42"/>
        <end position="63"/>
    </location>
</feature>
<protein>
    <submittedName>
        <fullName evidence="2">Uncharacterized protein</fullName>
    </submittedName>
</protein>
<gene>
    <name evidence="2" type="ORF">Trichorick_01067</name>
</gene>
<dbReference type="EMBL" id="CP112932">
    <property type="protein sequence ID" value="WPY01163.1"/>
    <property type="molecule type" value="Genomic_DNA"/>
</dbReference>
<proteinExistence type="predicted"/>
<dbReference type="RefSeq" id="WP_323737959.1">
    <property type="nucleotide sequence ID" value="NZ_CP112932.1"/>
</dbReference>
<evidence type="ECO:0000313" key="3">
    <source>
        <dbReference type="Proteomes" id="UP001326613"/>
    </source>
</evidence>
<keyword evidence="1" id="KW-0472">Membrane</keyword>